<feature type="domain" description="N-acetyltransferase" evidence="1">
    <location>
        <begin position="12"/>
        <end position="177"/>
    </location>
</feature>
<dbReference type="AlphaFoldDB" id="A0A382NJC7"/>
<gene>
    <name evidence="2" type="ORF">METZ01_LOCUS313241</name>
</gene>
<accession>A0A382NJC7</accession>
<dbReference type="PROSITE" id="PS51186">
    <property type="entry name" value="GNAT"/>
    <property type="match status" value="1"/>
</dbReference>
<dbReference type="Gene3D" id="3.40.630.30">
    <property type="match status" value="1"/>
</dbReference>
<sequence length="183" mass="20482">MVACPTLETDRLVLRPFRDDDLADQFAMMDSPEVRAALRIPDGAGLPEAFNAMASVLGQWELRGTGHWALEEKDSGQFVGSAGLNRPERHNWPGVEVGWTLHPESWGRGYATEAGAAAVRYGFEELGEERLFSCIVPDNHRSQAVARRLGFELIEERVISFFPEEPEVHGIWALDRDTADFSR</sequence>
<protein>
    <recommendedName>
        <fullName evidence="1">N-acetyltransferase domain-containing protein</fullName>
    </recommendedName>
</protein>
<dbReference type="PANTHER" id="PTHR43792">
    <property type="entry name" value="GNAT FAMILY, PUTATIVE (AFU_ORTHOLOGUE AFUA_3G00765)-RELATED-RELATED"/>
    <property type="match status" value="1"/>
</dbReference>
<reference evidence="2" key="1">
    <citation type="submission" date="2018-05" db="EMBL/GenBank/DDBJ databases">
        <authorList>
            <person name="Lanie J.A."/>
            <person name="Ng W.-L."/>
            <person name="Kazmierczak K.M."/>
            <person name="Andrzejewski T.M."/>
            <person name="Davidsen T.M."/>
            <person name="Wayne K.J."/>
            <person name="Tettelin H."/>
            <person name="Glass J.I."/>
            <person name="Rusch D."/>
            <person name="Podicherti R."/>
            <person name="Tsui H.-C.T."/>
            <person name="Winkler M.E."/>
        </authorList>
    </citation>
    <scope>NUCLEOTIDE SEQUENCE</scope>
</reference>
<dbReference type="InterPro" id="IPR016181">
    <property type="entry name" value="Acyl_CoA_acyltransferase"/>
</dbReference>
<dbReference type="GO" id="GO:0016747">
    <property type="term" value="F:acyltransferase activity, transferring groups other than amino-acyl groups"/>
    <property type="evidence" value="ECO:0007669"/>
    <property type="project" value="InterPro"/>
</dbReference>
<name>A0A382NJC7_9ZZZZ</name>
<dbReference type="InterPro" id="IPR000182">
    <property type="entry name" value="GNAT_dom"/>
</dbReference>
<proteinExistence type="predicted"/>
<evidence type="ECO:0000313" key="2">
    <source>
        <dbReference type="EMBL" id="SVC60387.1"/>
    </source>
</evidence>
<dbReference type="Pfam" id="PF13302">
    <property type="entry name" value="Acetyltransf_3"/>
    <property type="match status" value="1"/>
</dbReference>
<dbReference type="InterPro" id="IPR051531">
    <property type="entry name" value="N-acetyltransferase"/>
</dbReference>
<dbReference type="PANTHER" id="PTHR43792:SF1">
    <property type="entry name" value="N-ACETYLTRANSFERASE DOMAIN-CONTAINING PROTEIN"/>
    <property type="match status" value="1"/>
</dbReference>
<evidence type="ECO:0000259" key="1">
    <source>
        <dbReference type="PROSITE" id="PS51186"/>
    </source>
</evidence>
<dbReference type="EMBL" id="UINC01100374">
    <property type="protein sequence ID" value="SVC60387.1"/>
    <property type="molecule type" value="Genomic_DNA"/>
</dbReference>
<organism evidence="2">
    <name type="scientific">marine metagenome</name>
    <dbReference type="NCBI Taxonomy" id="408172"/>
    <lineage>
        <taxon>unclassified sequences</taxon>
        <taxon>metagenomes</taxon>
        <taxon>ecological metagenomes</taxon>
    </lineage>
</organism>
<dbReference type="SUPFAM" id="SSF55729">
    <property type="entry name" value="Acyl-CoA N-acyltransferases (Nat)"/>
    <property type="match status" value="1"/>
</dbReference>